<dbReference type="Gene3D" id="3.40.980.10">
    <property type="entry name" value="MoaB/Mog-like domain"/>
    <property type="match status" value="1"/>
</dbReference>
<sequence>METFDSAKRLLHEAASSFGCEEVELHEADNRILAVDIVADRDYPPFNRAAMDGYAFRFKDWKRGMRIYEIVEVIYAGAQHKQELKKGQCYKIMTGAACPDGTNVIIKSEDAIEESDTVSFTVDRLAEFQHIARRGEDVKQYEIVVHAPQKCNSQLISVLAALGVSRVPVYILPTVSVVTTGSEVVQPNLPISHFQIRNSNQFLLRSLLKKWSIIPKFCTHVVDDMLSLQAVLMEALKNKITIINGGVSAGDADYIPMVMKRLGVEVLFHKVSIKPGKPILVGQTTSGGIIFALPGNPLSCLVTFTVFVEEYLYRSFQYKERVIYKLPMLESRSKKSNLTEFFPVKIHPSDGRLCMLTYNGSGDITAVLGADGIAIHPHDITEIVQQSCIYFYRL</sequence>
<dbReference type="SMART" id="SM00852">
    <property type="entry name" value="MoCF_biosynth"/>
    <property type="match status" value="1"/>
</dbReference>
<reference evidence="6 7" key="1">
    <citation type="submission" date="2019-04" db="EMBL/GenBank/DDBJ databases">
        <title>Sphingobacterium olei sp. nov., isolated from oil-contaminated soil.</title>
        <authorList>
            <person name="Liu B."/>
        </authorList>
    </citation>
    <scope>NUCLEOTIDE SEQUENCE [LARGE SCALE GENOMIC DNA]</scope>
    <source>
        <strain evidence="6 7">HAL-9</strain>
    </source>
</reference>
<name>A0A4U0P6T8_9SPHI</name>
<dbReference type="EC" id="2.10.1.1" evidence="4"/>
<keyword evidence="4 6" id="KW-0808">Transferase</keyword>
<dbReference type="Gene3D" id="3.90.105.10">
    <property type="entry name" value="Molybdopterin biosynthesis moea protein, domain 2"/>
    <property type="match status" value="1"/>
</dbReference>
<evidence type="ECO:0000256" key="1">
    <source>
        <dbReference type="ARBA" id="ARBA00002901"/>
    </source>
</evidence>
<keyword evidence="4" id="KW-0501">Molybdenum cofactor biosynthesis</keyword>
<dbReference type="Gene3D" id="2.40.340.10">
    <property type="entry name" value="MoeA, C-terminal, domain IV"/>
    <property type="match status" value="1"/>
</dbReference>
<dbReference type="SUPFAM" id="SSF63867">
    <property type="entry name" value="MoeA C-terminal domain-like"/>
    <property type="match status" value="1"/>
</dbReference>
<dbReference type="EMBL" id="SUME01000001">
    <property type="protein sequence ID" value="TJZ63177.1"/>
    <property type="molecule type" value="Genomic_DNA"/>
</dbReference>
<dbReference type="SUPFAM" id="SSF53218">
    <property type="entry name" value="Molybdenum cofactor biosynthesis proteins"/>
    <property type="match status" value="1"/>
</dbReference>
<comment type="catalytic activity">
    <reaction evidence="3">
        <text>adenylyl-molybdopterin + molybdate = Mo-molybdopterin + AMP + H(+)</text>
        <dbReference type="Rhea" id="RHEA:35047"/>
        <dbReference type="ChEBI" id="CHEBI:15378"/>
        <dbReference type="ChEBI" id="CHEBI:36264"/>
        <dbReference type="ChEBI" id="CHEBI:62727"/>
        <dbReference type="ChEBI" id="CHEBI:71302"/>
        <dbReference type="ChEBI" id="CHEBI:456215"/>
        <dbReference type="EC" id="2.10.1.1"/>
    </reaction>
</comment>
<evidence type="ECO:0000313" key="7">
    <source>
        <dbReference type="Proteomes" id="UP000306808"/>
    </source>
</evidence>
<accession>A0A4U0P6T8</accession>
<keyword evidence="4" id="KW-0460">Magnesium</keyword>
<evidence type="ECO:0000256" key="3">
    <source>
        <dbReference type="ARBA" id="ARBA00047317"/>
    </source>
</evidence>
<comment type="similarity">
    <text evidence="2 4">Belongs to the MoeA family.</text>
</comment>
<dbReference type="InterPro" id="IPR005110">
    <property type="entry name" value="MoeA_linker/N"/>
</dbReference>
<dbReference type="PANTHER" id="PTHR10192:SF5">
    <property type="entry name" value="GEPHYRIN"/>
    <property type="match status" value="1"/>
</dbReference>
<dbReference type="Pfam" id="PF03453">
    <property type="entry name" value="MoeA_N"/>
    <property type="match status" value="1"/>
</dbReference>
<dbReference type="Gene3D" id="2.170.190.11">
    <property type="entry name" value="Molybdopterin biosynthesis moea protein, domain 3"/>
    <property type="match status" value="1"/>
</dbReference>
<protein>
    <recommendedName>
        <fullName evidence="4">Molybdopterin molybdenumtransferase</fullName>
        <ecNumber evidence="4">2.10.1.1</ecNumber>
    </recommendedName>
</protein>
<dbReference type="InterPro" id="IPR038987">
    <property type="entry name" value="MoeA-like"/>
</dbReference>
<dbReference type="OrthoDB" id="9804758at2"/>
<comment type="function">
    <text evidence="1 4">Catalyzes the insertion of molybdate into adenylated molybdopterin with the concomitant release of AMP.</text>
</comment>
<keyword evidence="7" id="KW-1185">Reference proteome</keyword>
<dbReference type="InterPro" id="IPR036135">
    <property type="entry name" value="MoeA_linker/N_sf"/>
</dbReference>
<dbReference type="GO" id="GO:0046872">
    <property type="term" value="F:metal ion binding"/>
    <property type="evidence" value="ECO:0007669"/>
    <property type="project" value="UniProtKB-UniRule"/>
</dbReference>
<dbReference type="GO" id="GO:0006777">
    <property type="term" value="P:Mo-molybdopterin cofactor biosynthetic process"/>
    <property type="evidence" value="ECO:0007669"/>
    <property type="project" value="UniProtKB-UniRule"/>
</dbReference>
<proteinExistence type="inferred from homology"/>
<evidence type="ECO:0000256" key="2">
    <source>
        <dbReference type="ARBA" id="ARBA00010763"/>
    </source>
</evidence>
<dbReference type="UniPathway" id="UPA00344"/>
<dbReference type="Pfam" id="PF00994">
    <property type="entry name" value="MoCF_biosynth"/>
    <property type="match status" value="1"/>
</dbReference>
<dbReference type="RefSeq" id="WP_136899723.1">
    <property type="nucleotide sequence ID" value="NZ_SUME01000001.1"/>
</dbReference>
<dbReference type="SUPFAM" id="SSF63882">
    <property type="entry name" value="MoeA N-terminal region -like"/>
    <property type="match status" value="1"/>
</dbReference>
<dbReference type="GO" id="GO:0005829">
    <property type="term" value="C:cytosol"/>
    <property type="evidence" value="ECO:0007669"/>
    <property type="project" value="TreeGrafter"/>
</dbReference>
<comment type="caution">
    <text evidence="6">The sequence shown here is derived from an EMBL/GenBank/DDBJ whole genome shotgun (WGS) entry which is preliminary data.</text>
</comment>
<dbReference type="AlphaFoldDB" id="A0A4U0P6T8"/>
<comment type="pathway">
    <text evidence="4">Cofactor biosynthesis; molybdopterin biosynthesis.</text>
</comment>
<dbReference type="PANTHER" id="PTHR10192">
    <property type="entry name" value="MOLYBDOPTERIN BIOSYNTHESIS PROTEIN"/>
    <property type="match status" value="1"/>
</dbReference>
<dbReference type="GO" id="GO:0061599">
    <property type="term" value="F:molybdopterin molybdotransferase activity"/>
    <property type="evidence" value="ECO:0007669"/>
    <property type="project" value="UniProtKB-UniRule"/>
</dbReference>
<evidence type="ECO:0000256" key="4">
    <source>
        <dbReference type="RuleBase" id="RU365090"/>
    </source>
</evidence>
<comment type="cofactor">
    <cofactor evidence="4">
        <name>Mg(2+)</name>
        <dbReference type="ChEBI" id="CHEBI:18420"/>
    </cofactor>
</comment>
<keyword evidence="4" id="KW-0479">Metal-binding</keyword>
<dbReference type="CDD" id="cd00887">
    <property type="entry name" value="MoeA"/>
    <property type="match status" value="1"/>
</dbReference>
<dbReference type="InterPro" id="IPR036425">
    <property type="entry name" value="MoaB/Mog-like_dom_sf"/>
</dbReference>
<keyword evidence="4" id="KW-0500">Molybdenum</keyword>
<evidence type="ECO:0000259" key="5">
    <source>
        <dbReference type="SMART" id="SM00852"/>
    </source>
</evidence>
<dbReference type="Proteomes" id="UP000306808">
    <property type="component" value="Unassembled WGS sequence"/>
</dbReference>
<gene>
    <name evidence="6" type="ORF">FAZ15_02470</name>
</gene>
<dbReference type="InterPro" id="IPR036688">
    <property type="entry name" value="MoeA_C_domain_IV_sf"/>
</dbReference>
<organism evidence="6 7">
    <name type="scientific">Sphingobacterium olei</name>
    <dbReference type="NCBI Taxonomy" id="2571155"/>
    <lineage>
        <taxon>Bacteria</taxon>
        <taxon>Pseudomonadati</taxon>
        <taxon>Bacteroidota</taxon>
        <taxon>Sphingobacteriia</taxon>
        <taxon>Sphingobacteriales</taxon>
        <taxon>Sphingobacteriaceae</taxon>
        <taxon>Sphingobacterium</taxon>
    </lineage>
</organism>
<evidence type="ECO:0000313" key="6">
    <source>
        <dbReference type="EMBL" id="TJZ63177.1"/>
    </source>
</evidence>
<dbReference type="InterPro" id="IPR001453">
    <property type="entry name" value="MoaB/Mog_dom"/>
</dbReference>
<feature type="domain" description="MoaB/Mog" evidence="5">
    <location>
        <begin position="176"/>
        <end position="314"/>
    </location>
</feature>